<dbReference type="InterPro" id="IPR011109">
    <property type="entry name" value="DNA_bind_recombinase_dom"/>
</dbReference>
<proteinExistence type="predicted"/>
<feature type="active site" description="O-(5'-phospho-DNA)-serine intermediate" evidence="4 5">
    <location>
        <position position="16"/>
    </location>
</feature>
<keyword evidence="1" id="KW-0229">DNA integration</keyword>
<evidence type="ECO:0000256" key="2">
    <source>
        <dbReference type="ARBA" id="ARBA00023125"/>
    </source>
</evidence>
<dbReference type="CDD" id="cd00338">
    <property type="entry name" value="Ser_Recombinase"/>
    <property type="match status" value="1"/>
</dbReference>
<keyword evidence="9" id="KW-1185">Reference proteome</keyword>
<dbReference type="Gene3D" id="3.40.50.1390">
    <property type="entry name" value="Resolvase, N-terminal catalytic domain"/>
    <property type="match status" value="1"/>
</dbReference>
<feature type="domain" description="Recombinase" evidence="7">
    <location>
        <begin position="166"/>
        <end position="262"/>
    </location>
</feature>
<dbReference type="PROSITE" id="PS51736">
    <property type="entry name" value="RECOMBINASES_3"/>
    <property type="match status" value="1"/>
</dbReference>
<evidence type="ECO:0000256" key="5">
    <source>
        <dbReference type="PROSITE-ProRule" id="PRU10137"/>
    </source>
</evidence>
<name>A0A1M6TSC6_9FIRM</name>
<reference evidence="8 9" key="1">
    <citation type="submission" date="2016-11" db="EMBL/GenBank/DDBJ databases">
        <authorList>
            <person name="Jaros S."/>
            <person name="Januszkiewicz K."/>
            <person name="Wedrychowicz H."/>
        </authorList>
    </citation>
    <scope>NUCLEOTIDE SEQUENCE [LARGE SCALE GENOMIC DNA]</scope>
    <source>
        <strain evidence="8 9">DSM 15480</strain>
    </source>
</reference>
<dbReference type="Gene3D" id="3.90.1750.20">
    <property type="entry name" value="Putative Large Serine Recombinase, Chain B, Domain 2"/>
    <property type="match status" value="1"/>
</dbReference>
<dbReference type="EMBL" id="FQZY01000062">
    <property type="protein sequence ID" value="SHK59837.1"/>
    <property type="molecule type" value="Genomic_DNA"/>
</dbReference>
<dbReference type="RefSeq" id="WP_073112494.1">
    <property type="nucleotide sequence ID" value="NZ_FQZY01000062.1"/>
</dbReference>
<dbReference type="InterPro" id="IPR036162">
    <property type="entry name" value="Resolvase-like_N_sf"/>
</dbReference>
<keyword evidence="2" id="KW-0238">DNA-binding</keyword>
<organism evidence="8 9">
    <name type="scientific">Hespellia stercorisuis DSM 15480</name>
    <dbReference type="NCBI Taxonomy" id="1121950"/>
    <lineage>
        <taxon>Bacteria</taxon>
        <taxon>Bacillati</taxon>
        <taxon>Bacillota</taxon>
        <taxon>Clostridia</taxon>
        <taxon>Lachnospirales</taxon>
        <taxon>Lachnospiraceae</taxon>
        <taxon>Hespellia</taxon>
    </lineage>
</organism>
<dbReference type="Pfam" id="PF00239">
    <property type="entry name" value="Resolvase"/>
    <property type="match status" value="1"/>
</dbReference>
<dbReference type="GO" id="GO:0000150">
    <property type="term" value="F:DNA strand exchange activity"/>
    <property type="evidence" value="ECO:0007669"/>
    <property type="project" value="InterPro"/>
</dbReference>
<dbReference type="PANTHER" id="PTHR30461:SF2">
    <property type="entry name" value="SERINE RECOMBINASE PINE-RELATED"/>
    <property type="match status" value="1"/>
</dbReference>
<evidence type="ECO:0000313" key="9">
    <source>
        <dbReference type="Proteomes" id="UP000184301"/>
    </source>
</evidence>
<dbReference type="GO" id="GO:0015074">
    <property type="term" value="P:DNA integration"/>
    <property type="evidence" value="ECO:0007669"/>
    <property type="project" value="UniProtKB-KW"/>
</dbReference>
<dbReference type="SUPFAM" id="SSF53041">
    <property type="entry name" value="Resolvase-like"/>
    <property type="match status" value="1"/>
</dbReference>
<evidence type="ECO:0000256" key="4">
    <source>
        <dbReference type="PIRSR" id="PIRSR606118-50"/>
    </source>
</evidence>
<dbReference type="InterPro" id="IPR038109">
    <property type="entry name" value="DNA_bind_recomb_sf"/>
</dbReference>
<evidence type="ECO:0000259" key="6">
    <source>
        <dbReference type="PROSITE" id="PS51736"/>
    </source>
</evidence>
<evidence type="ECO:0000313" key="8">
    <source>
        <dbReference type="EMBL" id="SHK59837.1"/>
    </source>
</evidence>
<dbReference type="GO" id="GO:0003677">
    <property type="term" value="F:DNA binding"/>
    <property type="evidence" value="ECO:0007669"/>
    <property type="project" value="UniProtKB-KW"/>
</dbReference>
<dbReference type="Pfam" id="PF13408">
    <property type="entry name" value="Zn_ribbon_recom"/>
    <property type="match status" value="1"/>
</dbReference>
<gene>
    <name evidence="8" type="ORF">SAMN02745243_03314</name>
</gene>
<protein>
    <submittedName>
        <fullName evidence="8">Site-specific DNA recombinase</fullName>
    </submittedName>
</protein>
<dbReference type="InterPro" id="IPR006119">
    <property type="entry name" value="Resolv_N"/>
</dbReference>
<accession>A0A1M6TSC6</accession>
<feature type="domain" description="Resolvase/invertase-type recombinase catalytic" evidence="6">
    <location>
        <begin position="8"/>
        <end position="157"/>
    </location>
</feature>
<evidence type="ECO:0000256" key="3">
    <source>
        <dbReference type="ARBA" id="ARBA00023172"/>
    </source>
</evidence>
<dbReference type="OrthoDB" id="9781670at2"/>
<evidence type="ECO:0000256" key="1">
    <source>
        <dbReference type="ARBA" id="ARBA00022908"/>
    </source>
</evidence>
<dbReference type="AlphaFoldDB" id="A0A1M6TSC6"/>
<dbReference type="Proteomes" id="UP000184301">
    <property type="component" value="Unassembled WGS sequence"/>
</dbReference>
<dbReference type="PROSITE" id="PS51737">
    <property type="entry name" value="RECOMBINASE_DNA_BIND"/>
    <property type="match status" value="1"/>
</dbReference>
<dbReference type="STRING" id="1121950.SAMN02745243_03314"/>
<dbReference type="SMART" id="SM00857">
    <property type="entry name" value="Resolvase"/>
    <property type="match status" value="1"/>
</dbReference>
<dbReference type="PROSITE" id="PS00397">
    <property type="entry name" value="RECOMBINASES_1"/>
    <property type="match status" value="1"/>
</dbReference>
<evidence type="ECO:0000259" key="7">
    <source>
        <dbReference type="PROSITE" id="PS51737"/>
    </source>
</evidence>
<keyword evidence="3" id="KW-0233">DNA recombination</keyword>
<dbReference type="InterPro" id="IPR006118">
    <property type="entry name" value="Recombinase_CS"/>
</dbReference>
<sequence>MDITKIKRCAIYIRVSTEEQHLNGLSLQAQRKALTAYAKEHNYVIVDVYADEGISARKSMNHRKELLRLLSDVEKGKVDMILVTKLDRWFRNIKDYNTTEEILAAHRCYWKTIFENYDSSTANGQMVINIMLSVNQAECDRTSERIKAVLDYKRSVGEVTSGRIACFGYKAVNGHLFKDESTMNLVDEMFQYYFGCMNKRRTYQHLLEEFGDLVPPYATFAKLFTRETYTGTVQGIPDACEPYITQEQYRLIQQISDTRTSAEEHEAYFFSGLIKCPVCGKNLCGYVKKNRKKNGKVFLYKSYRCYNHMKNRRLCSCGMTIHENTVEKYMLEQVPVTLDTTIQMEEARKRRVSNQGRILGLQSELDRLNIQFQKGRISESYYDEQYDMIKKKLDTEQSSGPHTVIAEYVTELLSGNWICLYDQLDAEHKSVFWKTVVSEINIDKTHRLCGFKFNTEVV</sequence>
<dbReference type="PANTHER" id="PTHR30461">
    <property type="entry name" value="DNA-INVERTASE FROM LAMBDOID PROPHAGE"/>
    <property type="match status" value="1"/>
</dbReference>
<dbReference type="InterPro" id="IPR025827">
    <property type="entry name" value="Zn_ribbon_recom_dom"/>
</dbReference>
<dbReference type="InterPro" id="IPR050639">
    <property type="entry name" value="SSR_resolvase"/>
</dbReference>